<dbReference type="STRING" id="1672749.BJF92_12800"/>
<keyword evidence="2" id="KW-0808">Transferase</keyword>
<evidence type="ECO:0000256" key="1">
    <source>
        <dbReference type="ARBA" id="ARBA00009156"/>
    </source>
</evidence>
<dbReference type="EMBL" id="MKIO01000031">
    <property type="protein sequence ID" value="OLP54700.1"/>
    <property type="molecule type" value="Genomic_DNA"/>
</dbReference>
<gene>
    <name evidence="8" type="ORF">BJF92_12800</name>
</gene>
<proteinExistence type="inferred from homology"/>
<dbReference type="InterPro" id="IPR018484">
    <property type="entry name" value="FGGY_N"/>
</dbReference>
<dbReference type="PANTHER" id="PTHR10196">
    <property type="entry name" value="SUGAR KINASE"/>
    <property type="match status" value="1"/>
</dbReference>
<evidence type="ECO:0000259" key="7">
    <source>
        <dbReference type="Pfam" id="PF02782"/>
    </source>
</evidence>
<reference evidence="8 9" key="1">
    <citation type="submission" date="2016-09" db="EMBL/GenBank/DDBJ databases">
        <title>Rhizobium sp. nov., a novel species isolated from the rice rhizosphere.</title>
        <authorList>
            <person name="Zhao J."/>
            <person name="Zhang X."/>
        </authorList>
    </citation>
    <scope>NUCLEOTIDE SEQUENCE [LARGE SCALE GENOMIC DNA]</scope>
    <source>
        <strain evidence="8 9">MH17</strain>
    </source>
</reference>
<comment type="caution">
    <text evidence="8">The sequence shown here is derived from an EMBL/GenBank/DDBJ whole genome shotgun (WGS) entry which is preliminary data.</text>
</comment>
<dbReference type="OrthoDB" id="9805576at2"/>
<evidence type="ECO:0000256" key="2">
    <source>
        <dbReference type="ARBA" id="ARBA00022679"/>
    </source>
</evidence>
<dbReference type="InterPro" id="IPR043129">
    <property type="entry name" value="ATPase_NBD"/>
</dbReference>
<keyword evidence="5" id="KW-0067">ATP-binding</keyword>
<comment type="similarity">
    <text evidence="1">Belongs to the FGGY kinase family.</text>
</comment>
<dbReference type="GO" id="GO:0004370">
    <property type="term" value="F:glycerol kinase activity"/>
    <property type="evidence" value="ECO:0007669"/>
    <property type="project" value="TreeGrafter"/>
</dbReference>
<dbReference type="AlphaFoldDB" id="A0A1Q9AHR0"/>
<dbReference type="Pfam" id="PF02782">
    <property type="entry name" value="FGGY_C"/>
    <property type="match status" value="1"/>
</dbReference>
<dbReference type="GO" id="GO:0005524">
    <property type="term" value="F:ATP binding"/>
    <property type="evidence" value="ECO:0007669"/>
    <property type="project" value="UniProtKB-KW"/>
</dbReference>
<evidence type="ECO:0000259" key="6">
    <source>
        <dbReference type="Pfam" id="PF00370"/>
    </source>
</evidence>
<dbReference type="RefSeq" id="WP_075635262.1">
    <property type="nucleotide sequence ID" value="NZ_MKIO01000031.1"/>
</dbReference>
<dbReference type="InterPro" id="IPR000577">
    <property type="entry name" value="Carb_kinase_FGGY"/>
</dbReference>
<keyword evidence="4 8" id="KW-0418">Kinase</keyword>
<accession>A0A1Q9AHR0</accession>
<organism evidence="8 9">
    <name type="scientific">Xaviernesmea rhizosphaerae</name>
    <dbReference type="NCBI Taxonomy" id="1672749"/>
    <lineage>
        <taxon>Bacteria</taxon>
        <taxon>Pseudomonadati</taxon>
        <taxon>Pseudomonadota</taxon>
        <taxon>Alphaproteobacteria</taxon>
        <taxon>Hyphomicrobiales</taxon>
        <taxon>Rhizobiaceae</taxon>
        <taxon>Rhizobium/Agrobacterium group</taxon>
        <taxon>Xaviernesmea</taxon>
    </lineage>
</organism>
<evidence type="ECO:0000313" key="8">
    <source>
        <dbReference type="EMBL" id="OLP54700.1"/>
    </source>
</evidence>
<sequence>MRAILAIDQGTTNSKAILVDESGALVARGASPVGIAYPQPGWVEQDPNRIWASVCEAIAACLAAAPAGIEILAVALSNQRESVTMWDGKTGEALGPVLSWQCRRTAPDCERLIAAGHQERVQAITGLPLDPMFPGAKLRWLSERAPAGSDYRLGTIDSWLIHRLTGGRNHACDAANAARSQLFDLERQVWSAELASLFGVDLARLPEVCDSAGDFGVTLNVPGIADGTPIRAAIGDSHAALFGHGAFHPGDGKVTFGTGSSVMATLDSYVPPRDGITTTVAWRIGGRPTFAFEGNILVSAASLPWMAEILGLPDVAALVDLAATAAPDGPGFVPAFVGLGAPYWDSQARALFSQINFSTTRAQMARAVTDSLAFQVHDVFRAMRDQTTTPLGALYVDGGPSQNRFLMQTVADTLGHAVIQCAAPEASALGAAYLAGLSLGLWPDLDAIARLPRAHHEIVPAPDRDSTRLAVWADAIQRATLCPPPAKAQD</sequence>
<keyword evidence="3" id="KW-0547">Nucleotide-binding</keyword>
<dbReference type="InterPro" id="IPR018485">
    <property type="entry name" value="FGGY_C"/>
</dbReference>
<dbReference type="GO" id="GO:0019563">
    <property type="term" value="P:glycerol catabolic process"/>
    <property type="evidence" value="ECO:0007669"/>
    <property type="project" value="TreeGrafter"/>
</dbReference>
<dbReference type="Gene3D" id="3.30.420.40">
    <property type="match status" value="2"/>
</dbReference>
<evidence type="ECO:0000256" key="3">
    <source>
        <dbReference type="ARBA" id="ARBA00022741"/>
    </source>
</evidence>
<dbReference type="Proteomes" id="UP000186143">
    <property type="component" value="Unassembled WGS sequence"/>
</dbReference>
<dbReference type="CDD" id="cd07769">
    <property type="entry name" value="ASKHA_NBD_FGGY_GK"/>
    <property type="match status" value="1"/>
</dbReference>
<dbReference type="PANTHER" id="PTHR10196:SF69">
    <property type="entry name" value="GLYCEROL KINASE"/>
    <property type="match status" value="1"/>
</dbReference>
<feature type="domain" description="Carbohydrate kinase FGGY N-terminal" evidence="6">
    <location>
        <begin position="4"/>
        <end position="243"/>
    </location>
</feature>
<dbReference type="SUPFAM" id="SSF53067">
    <property type="entry name" value="Actin-like ATPase domain"/>
    <property type="match status" value="2"/>
</dbReference>
<dbReference type="GO" id="GO:0005829">
    <property type="term" value="C:cytosol"/>
    <property type="evidence" value="ECO:0007669"/>
    <property type="project" value="TreeGrafter"/>
</dbReference>
<name>A0A1Q9AHR0_9HYPH</name>
<evidence type="ECO:0000256" key="5">
    <source>
        <dbReference type="ARBA" id="ARBA00022840"/>
    </source>
</evidence>
<protein>
    <submittedName>
        <fullName evidence="8">Glycerol kinase</fullName>
    </submittedName>
</protein>
<evidence type="ECO:0000313" key="9">
    <source>
        <dbReference type="Proteomes" id="UP000186143"/>
    </source>
</evidence>
<evidence type="ECO:0000256" key="4">
    <source>
        <dbReference type="ARBA" id="ARBA00022777"/>
    </source>
</evidence>
<dbReference type="Pfam" id="PF00370">
    <property type="entry name" value="FGGY_N"/>
    <property type="match status" value="1"/>
</dbReference>
<feature type="domain" description="Carbohydrate kinase FGGY C-terminal" evidence="7">
    <location>
        <begin position="253"/>
        <end position="438"/>
    </location>
</feature>
<dbReference type="PIRSF" id="PIRSF000538">
    <property type="entry name" value="GlpK"/>
    <property type="match status" value="1"/>
</dbReference>